<keyword evidence="1" id="KW-0812">Transmembrane</keyword>
<evidence type="ECO:0000313" key="3">
    <source>
        <dbReference type="EMBL" id="KGJ03808.1"/>
    </source>
</evidence>
<sequence>MANQNDSFIDEVTEDLRRDRLFNLFRRYGWIAILLILALVGGTIWREYARNQAEAQAQAWGDAILAAQQTEDPIEALAAVDPAGVAGRKALSEMLAAGAEIEAGQAGQAAERLKAAAAGVADDPLLHDLALLKAVMVAGPGMDAAERDEILAGLSKPGAPFELLALEQKAVALIGAGRTDDAITLIGQIQQKDGLAEGLRRRLAEMMITLGAEAEQIGGPGPQPMPAPPVN</sequence>
<dbReference type="Proteomes" id="UP000182312">
    <property type="component" value="Unassembled WGS sequence"/>
</dbReference>
<keyword evidence="1" id="KW-1133">Transmembrane helix</keyword>
<reference evidence="3 5" key="1">
    <citation type="submission" date="2014-09" db="EMBL/GenBank/DDBJ databases">
        <authorList>
            <person name="McGinnis J.M."/>
            <person name="Wolfgang W.J."/>
        </authorList>
    </citation>
    <scope>NUCLEOTIDE SEQUENCE [LARGE SCALE GENOMIC DNA]</scope>
    <source>
        <strain evidence="3 5">JCM 14014</strain>
    </source>
</reference>
<keyword evidence="1" id="KW-0472">Membrane</keyword>
<dbReference type="InterPro" id="IPR018704">
    <property type="entry name" value="SecYEG/CpoB_TPR"/>
</dbReference>
<reference evidence="4 6" key="3">
    <citation type="submission" date="2016-10" db="EMBL/GenBank/DDBJ databases">
        <authorList>
            <person name="de Groot N.N."/>
        </authorList>
    </citation>
    <scope>NUCLEOTIDE SEQUENCE [LARGE SCALE GENOMIC DNA]</scope>
    <source>
        <strain evidence="4 6">CGMCC 1.6117</strain>
    </source>
</reference>
<gene>
    <name evidence="3" type="ORF">IT41_12790</name>
    <name evidence="4" type="ORF">SAMN04487972_11638</name>
</gene>
<dbReference type="AlphaFoldDB" id="A0A099F0N1"/>
<dbReference type="Pfam" id="PF09976">
    <property type="entry name" value="TPR_21"/>
    <property type="match status" value="1"/>
</dbReference>
<dbReference type="EMBL" id="FOJO01000016">
    <property type="protein sequence ID" value="SFA56949.1"/>
    <property type="molecule type" value="Genomic_DNA"/>
</dbReference>
<evidence type="ECO:0000259" key="2">
    <source>
        <dbReference type="Pfam" id="PF09976"/>
    </source>
</evidence>
<proteinExistence type="predicted"/>
<accession>A0A099F0N1</accession>
<protein>
    <recommendedName>
        <fullName evidence="2">Ancillary SecYEG translocon subunit/Cell division coordinator CpoB TPR domain-containing protein</fullName>
    </recommendedName>
</protein>
<dbReference type="OrthoDB" id="7173339at2"/>
<organism evidence="3 5">
    <name type="scientific">Paracoccus halophilus</name>
    <dbReference type="NCBI Taxonomy" id="376733"/>
    <lineage>
        <taxon>Bacteria</taxon>
        <taxon>Pseudomonadati</taxon>
        <taxon>Pseudomonadota</taxon>
        <taxon>Alphaproteobacteria</taxon>
        <taxon>Rhodobacterales</taxon>
        <taxon>Paracoccaceae</taxon>
        <taxon>Paracoccus</taxon>
    </lineage>
</organism>
<dbReference type="EMBL" id="JRKN01000017">
    <property type="protein sequence ID" value="KGJ03808.1"/>
    <property type="molecule type" value="Genomic_DNA"/>
</dbReference>
<feature type="domain" description="Ancillary SecYEG translocon subunit/Cell division coordinator CpoB TPR" evidence="2">
    <location>
        <begin position="30"/>
        <end position="183"/>
    </location>
</feature>
<evidence type="ECO:0000313" key="5">
    <source>
        <dbReference type="Proteomes" id="UP000029846"/>
    </source>
</evidence>
<keyword evidence="5" id="KW-1185">Reference proteome</keyword>
<dbReference type="eggNOG" id="COG4649">
    <property type="taxonomic scope" value="Bacteria"/>
</dbReference>
<dbReference type="Proteomes" id="UP000029846">
    <property type="component" value="Unassembled WGS sequence"/>
</dbReference>
<reference evidence="3 5" key="2">
    <citation type="submission" date="2014-10" db="EMBL/GenBank/DDBJ databases">
        <title>Paracoccus sanguinis sp. nov., isolated from clinical specimens of New York State patients.</title>
        <authorList>
            <person name="Mingle L.A."/>
            <person name="Cole J.A."/>
            <person name="Lapierre P."/>
            <person name="Musser K.A."/>
        </authorList>
    </citation>
    <scope>NUCLEOTIDE SEQUENCE [LARGE SCALE GENOMIC DNA]</scope>
    <source>
        <strain evidence="3 5">JCM 14014</strain>
    </source>
</reference>
<name>A0A099F0N1_9RHOB</name>
<dbReference type="RefSeq" id="WP_036741813.1">
    <property type="nucleotide sequence ID" value="NZ_FOJO01000016.1"/>
</dbReference>
<evidence type="ECO:0000313" key="4">
    <source>
        <dbReference type="EMBL" id="SFA56949.1"/>
    </source>
</evidence>
<evidence type="ECO:0000256" key="1">
    <source>
        <dbReference type="SAM" id="Phobius"/>
    </source>
</evidence>
<feature type="transmembrane region" description="Helical" evidence="1">
    <location>
        <begin position="28"/>
        <end position="45"/>
    </location>
</feature>
<dbReference type="STRING" id="376733.SAMN04487972_11638"/>
<evidence type="ECO:0000313" key="6">
    <source>
        <dbReference type="Proteomes" id="UP000182312"/>
    </source>
</evidence>